<dbReference type="EMBL" id="JAPMLE010000001">
    <property type="protein sequence ID" value="MDR8524040.1"/>
    <property type="molecule type" value="Genomic_DNA"/>
</dbReference>
<dbReference type="RefSeq" id="WP_028768781.1">
    <property type="nucleotide sequence ID" value="NZ_JAPMLA010000001.1"/>
</dbReference>
<dbReference type="EMBL" id="JAPMLD010000002">
    <property type="protein sequence ID" value="MDW4823525.1"/>
    <property type="molecule type" value="Genomic_DNA"/>
</dbReference>
<dbReference type="InterPro" id="IPR010035">
    <property type="entry name" value="Thi_S"/>
</dbReference>
<dbReference type="Proteomes" id="UP001271263">
    <property type="component" value="Unassembled WGS sequence"/>
</dbReference>
<evidence type="ECO:0000313" key="3">
    <source>
        <dbReference type="Proteomes" id="UP001259340"/>
    </source>
</evidence>
<evidence type="ECO:0000313" key="4">
    <source>
        <dbReference type="Proteomes" id="UP001271263"/>
    </source>
</evidence>
<dbReference type="CDD" id="cd00565">
    <property type="entry name" value="Ubl_ThiS"/>
    <property type="match status" value="1"/>
</dbReference>
<evidence type="ECO:0000313" key="1">
    <source>
        <dbReference type="EMBL" id="MDR8524040.1"/>
    </source>
</evidence>
<comment type="caution">
    <text evidence="1">The sequence shown here is derived from an EMBL/GenBank/DDBJ whole genome shotgun (WGS) entry which is preliminary data.</text>
</comment>
<dbReference type="AlphaFoldDB" id="A0AAW8NNZ2"/>
<dbReference type="Pfam" id="PF02597">
    <property type="entry name" value="ThiS"/>
    <property type="match status" value="1"/>
</dbReference>
<dbReference type="InterPro" id="IPR016155">
    <property type="entry name" value="Mopterin_synth/thiamin_S_b"/>
</dbReference>
<organism evidence="1 3">
    <name type="scientific">Shewanella fidelis</name>
    <dbReference type="NCBI Taxonomy" id="173509"/>
    <lineage>
        <taxon>Bacteria</taxon>
        <taxon>Pseudomonadati</taxon>
        <taxon>Pseudomonadota</taxon>
        <taxon>Gammaproteobacteria</taxon>
        <taxon>Alteromonadales</taxon>
        <taxon>Shewanellaceae</taxon>
        <taxon>Shewanella</taxon>
    </lineage>
</organism>
<dbReference type="InterPro" id="IPR012675">
    <property type="entry name" value="Beta-grasp_dom_sf"/>
</dbReference>
<dbReference type="InterPro" id="IPR003749">
    <property type="entry name" value="ThiS/MoaD-like"/>
</dbReference>
<dbReference type="NCBIfam" id="TIGR01683">
    <property type="entry name" value="thiS"/>
    <property type="match status" value="1"/>
</dbReference>
<reference evidence="2 4" key="1">
    <citation type="journal article" date="2022" name="bioRxiv">
        <title>Prophages regulate Shewanella fidelis 3313 motility and biofilm formation: implications for gut colonization dynamics in Ciona robusta.</title>
        <authorList>
            <person name="Natarajan O."/>
            <person name="Gibboney S.L."/>
            <person name="Young M.N."/>
            <person name="Lim S.J."/>
            <person name="Pluta N."/>
            <person name="Atkinson C.G."/>
            <person name="Leigh B.A."/>
            <person name="Liberti A."/>
            <person name="Kees E.D."/>
            <person name="Breitbart M."/>
            <person name="Gralnick J.A."/>
            <person name="Dishaw L.J."/>
        </authorList>
    </citation>
    <scope>NUCLEOTIDE SEQUENCE [LARGE SCALE GENOMIC DNA]</scope>
    <source>
        <strain evidence="2 4">JG4066</strain>
    </source>
</reference>
<protein>
    <submittedName>
        <fullName evidence="1">Sulfur carrier protein ThiS</fullName>
    </submittedName>
</protein>
<dbReference type="Proteomes" id="UP001259340">
    <property type="component" value="Unassembled WGS sequence"/>
</dbReference>
<dbReference type="PANTHER" id="PTHR34472">
    <property type="entry name" value="SULFUR CARRIER PROTEIN THIS"/>
    <property type="match status" value="1"/>
</dbReference>
<proteinExistence type="predicted"/>
<dbReference type="PANTHER" id="PTHR34472:SF1">
    <property type="entry name" value="SULFUR CARRIER PROTEIN THIS"/>
    <property type="match status" value="1"/>
</dbReference>
<evidence type="ECO:0000313" key="2">
    <source>
        <dbReference type="EMBL" id="MDW4823525.1"/>
    </source>
</evidence>
<accession>A0AAW8NNZ2</accession>
<keyword evidence="4" id="KW-1185">Reference proteome</keyword>
<dbReference type="SUPFAM" id="SSF54285">
    <property type="entry name" value="MoaD/ThiS"/>
    <property type="match status" value="1"/>
</dbReference>
<name>A0AAW8NNZ2_9GAMM</name>
<reference evidence="1" key="2">
    <citation type="submission" date="2022-11" db="EMBL/GenBank/DDBJ databases">
        <title>Prophages regulate Shewanella fidelis motility and biofilm formation: implications for gut colonization dynamics in Ciona robusta.</title>
        <authorList>
            <person name="Natarajan O."/>
            <person name="Gibboney S.L."/>
            <person name="Young M.N."/>
            <person name="Lim S.J."/>
            <person name="Pluta N."/>
            <person name="Atkinson C.G.F."/>
            <person name="Leigh B.A."/>
            <person name="Liberti A."/>
            <person name="Kees E."/>
            <person name="Breitbart M."/>
            <person name="Gralnick J."/>
            <person name="Dishaw L.J."/>
        </authorList>
    </citation>
    <scope>NUCLEOTIDE SEQUENCE</scope>
    <source>
        <strain evidence="1">3313</strain>
    </source>
</reference>
<dbReference type="Gene3D" id="3.10.20.30">
    <property type="match status" value="1"/>
</dbReference>
<gene>
    <name evidence="1" type="primary">thiS</name>
    <name evidence="1" type="ORF">OS133_10245</name>
    <name evidence="2" type="ORF">OS134_05470</name>
</gene>
<sequence length="71" mass="7708">MITIFINDAMKQVEQGASLTKVLEQYSLENDIQLAAIAVAINNCVAPRATWHTTQCQANDKLELFSVVAGG</sequence>